<evidence type="ECO:0000313" key="3">
    <source>
        <dbReference type="Proteomes" id="UP000631421"/>
    </source>
</evidence>
<gene>
    <name evidence="2" type="ORF">H6F44_19515</name>
</gene>
<feature type="compositionally biased region" description="Low complexity" evidence="1">
    <location>
        <begin position="336"/>
        <end position="348"/>
    </location>
</feature>
<dbReference type="EMBL" id="JACJPY010000094">
    <property type="protein sequence ID" value="MBD2152288.1"/>
    <property type="molecule type" value="Genomic_DNA"/>
</dbReference>
<reference evidence="2" key="2">
    <citation type="submission" date="2020-08" db="EMBL/GenBank/DDBJ databases">
        <authorList>
            <person name="Chen M."/>
            <person name="Teng W."/>
            <person name="Zhao L."/>
            <person name="Hu C."/>
            <person name="Zhou Y."/>
            <person name="Han B."/>
            <person name="Song L."/>
            <person name="Shu W."/>
        </authorList>
    </citation>
    <scope>NUCLEOTIDE SEQUENCE</scope>
    <source>
        <strain evidence="2">FACHB-1277</strain>
    </source>
</reference>
<dbReference type="AlphaFoldDB" id="A0A926UWQ3"/>
<proteinExistence type="predicted"/>
<protein>
    <recommendedName>
        <fullName evidence="4">FecR protein domain-containing protein</fullName>
    </recommendedName>
</protein>
<evidence type="ECO:0008006" key="4">
    <source>
        <dbReference type="Google" id="ProtNLM"/>
    </source>
</evidence>
<dbReference type="Proteomes" id="UP000631421">
    <property type="component" value="Unassembled WGS sequence"/>
</dbReference>
<comment type="caution">
    <text evidence="2">The sequence shown here is derived from an EMBL/GenBank/DDBJ whole genome shotgun (WGS) entry which is preliminary data.</text>
</comment>
<feature type="compositionally biased region" description="Low complexity" evidence="1">
    <location>
        <begin position="264"/>
        <end position="278"/>
    </location>
</feature>
<feature type="region of interest" description="Disordered" evidence="1">
    <location>
        <begin position="259"/>
        <end position="379"/>
    </location>
</feature>
<organism evidence="2 3">
    <name type="scientific">Pseudanabaena cinerea FACHB-1277</name>
    <dbReference type="NCBI Taxonomy" id="2949581"/>
    <lineage>
        <taxon>Bacteria</taxon>
        <taxon>Bacillati</taxon>
        <taxon>Cyanobacteriota</taxon>
        <taxon>Cyanophyceae</taxon>
        <taxon>Pseudanabaenales</taxon>
        <taxon>Pseudanabaenaceae</taxon>
        <taxon>Pseudanabaena</taxon>
        <taxon>Pseudanabaena cinerea</taxon>
    </lineage>
</organism>
<sequence>MQFWQLSNQLSKFSRCFLPLVVLTTTVIALPSCVTNQPPKPFSSEALPTEAIAEISEIRNYPVRVRYINSASYRPATVGVPLKVSESVATEANSSAQINLRNGAIVRIGGMANVTIKPQNQVAISAGTLVAWADGERKAIAQILAPFGEVSSNGGTIYIEIPAKAADESRVIALDGKVTVLLKASAKVISLNQGDEIRIKANGSTTEPKRIDKETIDKRIANNSLLFGFSNQLASISRISTEFGVQNLVKEANKIEFRRTDLPSRPNSNTNTAANNADRPAEQPTASSRFNDSDRRDAPAPETARQNDPPAAANVPPAPQQPASPNSPPVTPVEPAPVTSSPEPIAQPVEPPPAQPAPIDPPPAPVQPEVPAPAPAPKP</sequence>
<accession>A0A926UWQ3</accession>
<keyword evidence="3" id="KW-1185">Reference proteome</keyword>
<evidence type="ECO:0000313" key="2">
    <source>
        <dbReference type="EMBL" id="MBD2152288.1"/>
    </source>
</evidence>
<feature type="compositionally biased region" description="Pro residues" evidence="1">
    <location>
        <begin position="349"/>
        <end position="379"/>
    </location>
</feature>
<name>A0A926UWQ3_9CYAN</name>
<feature type="compositionally biased region" description="Pro residues" evidence="1">
    <location>
        <begin position="316"/>
        <end position="335"/>
    </location>
</feature>
<evidence type="ECO:0000256" key="1">
    <source>
        <dbReference type="SAM" id="MobiDB-lite"/>
    </source>
</evidence>
<dbReference type="RefSeq" id="WP_190352695.1">
    <property type="nucleotide sequence ID" value="NZ_JACJPY010000094.1"/>
</dbReference>
<reference evidence="2" key="1">
    <citation type="journal article" date="2015" name="ISME J.">
        <title>Draft Genome Sequence of Streptomyces incarnatus NRRL8089, which Produces the Nucleoside Antibiotic Sinefungin.</title>
        <authorList>
            <person name="Oshima K."/>
            <person name="Hattori M."/>
            <person name="Shimizu H."/>
            <person name="Fukuda K."/>
            <person name="Nemoto M."/>
            <person name="Inagaki K."/>
            <person name="Tamura T."/>
        </authorList>
    </citation>
    <scope>NUCLEOTIDE SEQUENCE</scope>
    <source>
        <strain evidence="2">FACHB-1277</strain>
    </source>
</reference>